<keyword evidence="6 15" id="KW-0349">Heme</keyword>
<feature type="disulfide bond" evidence="15">
    <location>
        <begin position="41"/>
        <end position="48"/>
    </location>
</feature>
<evidence type="ECO:0000256" key="8">
    <source>
        <dbReference type="ARBA" id="ARBA00022723"/>
    </source>
</evidence>
<reference evidence="17 18" key="1">
    <citation type="journal article" date="2007" name="Nat. Biotechnol.">
        <title>Genome sequence of the lignocellulose-bioconverting and xylose-fermenting yeast Pichia stipitis.</title>
        <authorList>
            <person name="Jeffries T.W."/>
            <person name="Grigoriev I.V."/>
            <person name="Grimwood J."/>
            <person name="Laplaza J.M."/>
            <person name="Aerts A."/>
            <person name="Salamov A."/>
            <person name="Schmutz J."/>
            <person name="Lindquist E."/>
            <person name="Dehal P."/>
            <person name="Shapiro H."/>
            <person name="Jin Y.S."/>
            <person name="Passoth V."/>
            <person name="Richardson P.M."/>
        </authorList>
    </citation>
    <scope>NUCLEOTIDE SEQUENCE [LARGE SCALE GENOMIC DNA]</scope>
    <source>
        <strain evidence="18">ATCC 58785 / CBS 6054 / NBRC 10063 / NRRL Y-11545</strain>
    </source>
</reference>
<dbReference type="OMA" id="IGECVAS"/>
<feature type="binding site" description="axial binding residue" evidence="15">
    <location>
        <position position="45"/>
    </location>
    <ligand>
        <name>heme</name>
        <dbReference type="ChEBI" id="CHEBI:30413"/>
    </ligand>
    <ligandPart>
        <name>Fe</name>
        <dbReference type="ChEBI" id="CHEBI:18248"/>
    </ligandPart>
</feature>
<dbReference type="RefSeq" id="XP_001387357.2">
    <property type="nucleotide sequence ID" value="XM_001387320.1"/>
</dbReference>
<keyword evidence="12 15" id="KW-1015">Disulfide bond</keyword>
<evidence type="ECO:0000256" key="3">
    <source>
        <dbReference type="ARBA" id="ARBA00010031"/>
    </source>
</evidence>
<dbReference type="PANTHER" id="PTHR37928:SF2">
    <property type="entry name" value="GPI ANCHORED CFEM DOMAIN PROTEIN (AFU_ORTHOLOGUE AFUA_6G10580)"/>
    <property type="match status" value="1"/>
</dbReference>
<dbReference type="GeneID" id="4850996"/>
<evidence type="ECO:0000259" key="16">
    <source>
        <dbReference type="PROSITE" id="PS52012"/>
    </source>
</evidence>
<keyword evidence="4" id="KW-1003">Cell membrane</keyword>
<accession>A3GFE7</accession>
<feature type="non-terminal residue" evidence="17">
    <location>
        <position position="1"/>
    </location>
</feature>
<dbReference type="PANTHER" id="PTHR37928">
    <property type="entry name" value="CFEM DOMAIN PROTEIN (AFU_ORTHOLOGUE AFUA_6G14090)"/>
    <property type="match status" value="1"/>
</dbReference>
<evidence type="ECO:0000256" key="9">
    <source>
        <dbReference type="ARBA" id="ARBA00022729"/>
    </source>
</evidence>
<feature type="domain" description="CFEM" evidence="16">
    <location>
        <begin position="1"/>
        <end position="110"/>
    </location>
</feature>
<evidence type="ECO:0000256" key="4">
    <source>
        <dbReference type="ARBA" id="ARBA00022475"/>
    </source>
</evidence>
<dbReference type="GO" id="GO:0098552">
    <property type="term" value="C:side of membrane"/>
    <property type="evidence" value="ECO:0007669"/>
    <property type="project" value="UniProtKB-KW"/>
</dbReference>
<dbReference type="InterPro" id="IPR008427">
    <property type="entry name" value="Extracellular_membr_CFEM_dom"/>
</dbReference>
<evidence type="ECO:0000256" key="7">
    <source>
        <dbReference type="ARBA" id="ARBA00022622"/>
    </source>
</evidence>
<feature type="disulfide bond" evidence="15">
    <location>
        <begin position="50"/>
        <end position="83"/>
    </location>
</feature>
<dbReference type="OrthoDB" id="2496787at2759"/>
<evidence type="ECO:0000256" key="6">
    <source>
        <dbReference type="ARBA" id="ARBA00022617"/>
    </source>
</evidence>
<evidence type="ECO:0000256" key="2">
    <source>
        <dbReference type="ARBA" id="ARBA00004613"/>
    </source>
</evidence>
<keyword evidence="5" id="KW-0964">Secreted</keyword>
<feature type="disulfide bond" evidence="15">
    <location>
        <begin position="27"/>
        <end position="67"/>
    </location>
</feature>
<evidence type="ECO:0000256" key="15">
    <source>
        <dbReference type="PROSITE-ProRule" id="PRU01356"/>
    </source>
</evidence>
<dbReference type="Pfam" id="PF05730">
    <property type="entry name" value="CFEM"/>
    <property type="match status" value="1"/>
</dbReference>
<evidence type="ECO:0000256" key="5">
    <source>
        <dbReference type="ARBA" id="ARBA00022525"/>
    </source>
</evidence>
<keyword evidence="11" id="KW-0472">Membrane</keyword>
<keyword evidence="13" id="KW-0325">Glycoprotein</keyword>
<keyword evidence="18" id="KW-1185">Reference proteome</keyword>
<dbReference type="PROSITE" id="PS52012">
    <property type="entry name" value="CFEM"/>
    <property type="match status" value="1"/>
</dbReference>
<keyword evidence="8 15" id="KW-0479">Metal-binding</keyword>
<dbReference type="KEGG" id="pic:PICST_52210"/>
<dbReference type="GO" id="GO:0005576">
    <property type="term" value="C:extracellular region"/>
    <property type="evidence" value="ECO:0007669"/>
    <property type="project" value="UniProtKB-SubCell"/>
</dbReference>
<keyword evidence="9" id="KW-0732">Signal</keyword>
<evidence type="ECO:0000256" key="13">
    <source>
        <dbReference type="ARBA" id="ARBA00023180"/>
    </source>
</evidence>
<dbReference type="Proteomes" id="UP000002258">
    <property type="component" value="Chromosome 1"/>
</dbReference>
<sequence length="120" mass="12554">YATYPSVAKTASINGFADRIYDDLPACAQPCMHQDTRITPCPYWDTGCLCVMPHFGGRIGECVASACRGQDVSVATSLAVSICSSAGVWDPYWIIPPSVSSALSSAAAEVATTSATPTED</sequence>
<organism evidence="17 18">
    <name type="scientific">Scheffersomyces stipitis (strain ATCC 58785 / CBS 6054 / NBRC 10063 / NRRL Y-11545)</name>
    <name type="common">Yeast</name>
    <name type="synonym">Pichia stipitis</name>
    <dbReference type="NCBI Taxonomy" id="322104"/>
    <lineage>
        <taxon>Eukaryota</taxon>
        <taxon>Fungi</taxon>
        <taxon>Dikarya</taxon>
        <taxon>Ascomycota</taxon>
        <taxon>Saccharomycotina</taxon>
        <taxon>Pichiomycetes</taxon>
        <taxon>Debaryomycetaceae</taxon>
        <taxon>Scheffersomyces</taxon>
    </lineage>
</organism>
<proteinExistence type="inferred from homology"/>
<dbReference type="GO" id="GO:0005886">
    <property type="term" value="C:plasma membrane"/>
    <property type="evidence" value="ECO:0007669"/>
    <property type="project" value="UniProtKB-SubCell"/>
</dbReference>
<keyword evidence="7" id="KW-0336">GPI-anchor</keyword>
<feature type="disulfide bond" evidence="15">
    <location>
        <begin position="31"/>
        <end position="62"/>
    </location>
</feature>
<evidence type="ECO:0000256" key="11">
    <source>
        <dbReference type="ARBA" id="ARBA00023136"/>
    </source>
</evidence>
<dbReference type="AlphaFoldDB" id="A3GFE7"/>
<gene>
    <name evidence="17" type="ORF">PICST_52210</name>
</gene>
<evidence type="ECO:0000256" key="10">
    <source>
        <dbReference type="ARBA" id="ARBA00023004"/>
    </source>
</evidence>
<dbReference type="InParanoid" id="A3GFE7"/>
<evidence type="ECO:0000256" key="1">
    <source>
        <dbReference type="ARBA" id="ARBA00004609"/>
    </source>
</evidence>
<evidence type="ECO:0000313" key="17">
    <source>
        <dbReference type="EMBL" id="EAZ63334.2"/>
    </source>
</evidence>
<comment type="caution">
    <text evidence="17">The sequence shown here is derived from an EMBL/GenBank/DDBJ whole genome shotgun (WGS) entry which is preliminary data.</text>
</comment>
<keyword evidence="14" id="KW-0449">Lipoprotein</keyword>
<comment type="similarity">
    <text evidence="3">Belongs to the RBT5 family.</text>
</comment>
<comment type="subcellular location">
    <subcellularLocation>
        <location evidence="1">Cell membrane</location>
        <topology evidence="1">Lipid-anchor</topology>
        <topology evidence="1">GPI-anchor</topology>
    </subcellularLocation>
    <subcellularLocation>
        <location evidence="2">Secreted</location>
    </subcellularLocation>
</comment>
<dbReference type="GO" id="GO:0046872">
    <property type="term" value="F:metal ion binding"/>
    <property type="evidence" value="ECO:0007669"/>
    <property type="project" value="UniProtKB-UniRule"/>
</dbReference>
<evidence type="ECO:0000256" key="12">
    <source>
        <dbReference type="ARBA" id="ARBA00023157"/>
    </source>
</evidence>
<evidence type="ECO:0000313" key="18">
    <source>
        <dbReference type="Proteomes" id="UP000002258"/>
    </source>
</evidence>
<dbReference type="EMBL" id="AAVQ01000001">
    <property type="protein sequence ID" value="EAZ63334.2"/>
    <property type="molecule type" value="Genomic_DNA"/>
</dbReference>
<name>A3GFE7_PICST</name>
<dbReference type="HOGENOM" id="CLU_147526_0_0_1"/>
<dbReference type="InterPro" id="IPR051735">
    <property type="entry name" value="CFEM_domain"/>
</dbReference>
<dbReference type="SMART" id="SM00747">
    <property type="entry name" value="CFEM"/>
    <property type="match status" value="1"/>
</dbReference>
<evidence type="ECO:0000256" key="14">
    <source>
        <dbReference type="ARBA" id="ARBA00023288"/>
    </source>
</evidence>
<protein>
    <submittedName>
        <fullName evidence="17">Repressed by TUP1 protein 5</fullName>
    </submittedName>
</protein>
<keyword evidence="10 15" id="KW-0408">Iron</keyword>